<gene>
    <name evidence="2" type="ORF">Tci_595993</name>
</gene>
<evidence type="ECO:0000256" key="1">
    <source>
        <dbReference type="SAM" id="MobiDB-lite"/>
    </source>
</evidence>
<organism evidence="2">
    <name type="scientific">Tanacetum cinerariifolium</name>
    <name type="common">Dalmatian daisy</name>
    <name type="synonym">Chrysanthemum cinerariifolium</name>
    <dbReference type="NCBI Taxonomy" id="118510"/>
    <lineage>
        <taxon>Eukaryota</taxon>
        <taxon>Viridiplantae</taxon>
        <taxon>Streptophyta</taxon>
        <taxon>Embryophyta</taxon>
        <taxon>Tracheophyta</taxon>
        <taxon>Spermatophyta</taxon>
        <taxon>Magnoliopsida</taxon>
        <taxon>eudicotyledons</taxon>
        <taxon>Gunneridae</taxon>
        <taxon>Pentapetalae</taxon>
        <taxon>asterids</taxon>
        <taxon>campanulids</taxon>
        <taxon>Asterales</taxon>
        <taxon>Asteraceae</taxon>
        <taxon>Asteroideae</taxon>
        <taxon>Anthemideae</taxon>
        <taxon>Anthemidinae</taxon>
        <taxon>Tanacetum</taxon>
    </lineage>
</organism>
<proteinExistence type="predicted"/>
<accession>A0A699JAJ4</accession>
<reference evidence="2" key="1">
    <citation type="journal article" date="2019" name="Sci. Rep.">
        <title>Draft genome of Tanacetum cinerariifolium, the natural source of mosquito coil.</title>
        <authorList>
            <person name="Yamashiro T."/>
            <person name="Shiraishi A."/>
            <person name="Satake H."/>
            <person name="Nakayama K."/>
        </authorList>
    </citation>
    <scope>NUCLEOTIDE SEQUENCE</scope>
</reference>
<feature type="compositionally biased region" description="Polar residues" evidence="1">
    <location>
        <begin position="104"/>
        <end position="113"/>
    </location>
</feature>
<dbReference type="AlphaFoldDB" id="A0A699JAJ4"/>
<feature type="compositionally biased region" description="Low complexity" evidence="1">
    <location>
        <begin position="76"/>
        <end position="94"/>
    </location>
</feature>
<name>A0A699JAJ4_TANCI</name>
<feature type="non-terminal residue" evidence="2">
    <location>
        <position position="162"/>
    </location>
</feature>
<dbReference type="EMBL" id="BKCJ010390904">
    <property type="protein sequence ID" value="GFA24021.1"/>
    <property type="molecule type" value="Genomic_DNA"/>
</dbReference>
<protein>
    <submittedName>
        <fullName evidence="2">Uncharacterized protein</fullName>
    </submittedName>
</protein>
<comment type="caution">
    <text evidence="2">The sequence shown here is derived from an EMBL/GenBank/DDBJ whole genome shotgun (WGS) entry which is preliminary data.</text>
</comment>
<evidence type="ECO:0000313" key="2">
    <source>
        <dbReference type="EMBL" id="GFA24021.1"/>
    </source>
</evidence>
<sequence>MLACSHYQNVSKQTTRLITVVIRVASYYQEYLENVAKHRRYMASETGSDPDSPAPKPTKPVRKPKSTVPKAPPRPSVSTPVTSAQTAPTSAPAKPQEKKHKPTTETSNKPTKATKSKYGFVGKKHSLKNVAESVAEDEPDKEPQVAAKDTDLQSALEESMKG</sequence>
<feature type="region of interest" description="Disordered" evidence="1">
    <location>
        <begin position="42"/>
        <end position="162"/>
    </location>
</feature>